<dbReference type="EMBL" id="ML986610">
    <property type="protein sequence ID" value="KAF2265220.1"/>
    <property type="molecule type" value="Genomic_DNA"/>
</dbReference>
<protein>
    <recommendedName>
        <fullName evidence="3">Methyltransferase</fullName>
    </recommendedName>
</protein>
<organism evidence="1 2">
    <name type="scientific">Lojkania enalia</name>
    <dbReference type="NCBI Taxonomy" id="147567"/>
    <lineage>
        <taxon>Eukaryota</taxon>
        <taxon>Fungi</taxon>
        <taxon>Dikarya</taxon>
        <taxon>Ascomycota</taxon>
        <taxon>Pezizomycotina</taxon>
        <taxon>Dothideomycetes</taxon>
        <taxon>Pleosporomycetidae</taxon>
        <taxon>Pleosporales</taxon>
        <taxon>Pleosporales incertae sedis</taxon>
        <taxon>Lojkania</taxon>
    </lineage>
</organism>
<dbReference type="Proteomes" id="UP000800093">
    <property type="component" value="Unassembled WGS sequence"/>
</dbReference>
<sequence length="285" mass="32643">MGDENAESSYVMHSDSELTRLTLQHEMIKDAMGGQLVIAPLDLRASSLQILDCCTADGVWIRELQSSLPPEVAKQHTFVGTDNEKSYFPHDPPKNTTYYVQDVHDPWPVEWSDRFDLVHQRLALACPGDEEATKSTIRDLIRMVKPEGWIQLVEFIEWTDDEDGPAWKDYTTCLCDMIAFIGSTVKHIDHVKDWFQDLGLVNVEEKVFEGNYGTRQDKMLQATAMKAVMMTATMILGVTSSLPQEMLRVSKDRIPNILTDLEKEMKADQTHAHWRYKVVWGRKPE</sequence>
<dbReference type="OrthoDB" id="184880at2759"/>
<evidence type="ECO:0008006" key="3">
    <source>
        <dbReference type="Google" id="ProtNLM"/>
    </source>
</evidence>
<name>A0A9P4KB33_9PLEO</name>
<dbReference type="InterPro" id="IPR029063">
    <property type="entry name" value="SAM-dependent_MTases_sf"/>
</dbReference>
<accession>A0A9P4KB33</accession>
<proteinExistence type="predicted"/>
<evidence type="ECO:0000313" key="1">
    <source>
        <dbReference type="EMBL" id="KAF2265220.1"/>
    </source>
</evidence>
<dbReference type="SUPFAM" id="SSF53335">
    <property type="entry name" value="S-adenosyl-L-methionine-dependent methyltransferases"/>
    <property type="match status" value="1"/>
</dbReference>
<dbReference type="AlphaFoldDB" id="A0A9P4KB33"/>
<reference evidence="2" key="1">
    <citation type="journal article" date="2020" name="Stud. Mycol.">
        <title>101 Dothideomycetes genomes: A test case for predicting lifestyles and emergence of pathogens.</title>
        <authorList>
            <person name="Haridas S."/>
            <person name="Albert R."/>
            <person name="Binder M."/>
            <person name="Bloem J."/>
            <person name="LaButti K."/>
            <person name="Salamov A."/>
            <person name="Andreopoulos B."/>
            <person name="Baker S."/>
            <person name="Barry K."/>
            <person name="Bills G."/>
            <person name="Bluhm B."/>
            <person name="Cannon C."/>
            <person name="Castanera R."/>
            <person name="Culley D."/>
            <person name="Daum C."/>
            <person name="Ezra D."/>
            <person name="Gonzalez J."/>
            <person name="Henrissat B."/>
            <person name="Kuo A."/>
            <person name="Liang C."/>
            <person name="Lipzen A."/>
            <person name="Lutzoni F."/>
            <person name="Magnuson J."/>
            <person name="Mondo S."/>
            <person name="Nolan M."/>
            <person name="Ohm R."/>
            <person name="Pangilinan J."/>
            <person name="Park H.-J."/>
            <person name="Ramirez L."/>
            <person name="Alfaro M."/>
            <person name="Sun H."/>
            <person name="Tritt A."/>
            <person name="Yoshinaga Y."/>
            <person name="Zwiers L.-H."/>
            <person name="Turgeon B."/>
            <person name="Goodwin S."/>
            <person name="Spatafora J."/>
            <person name="Crous P."/>
            <person name="Grigoriev I."/>
        </authorList>
    </citation>
    <scope>NUCLEOTIDE SEQUENCE [LARGE SCALE GENOMIC DNA]</scope>
    <source>
        <strain evidence="2">CBS 304.66</strain>
    </source>
</reference>
<evidence type="ECO:0000313" key="2">
    <source>
        <dbReference type="Proteomes" id="UP000800093"/>
    </source>
</evidence>
<comment type="caution">
    <text evidence="1">The sequence shown here is derived from an EMBL/GenBank/DDBJ whole genome shotgun (WGS) entry which is preliminary data.</text>
</comment>
<gene>
    <name evidence="1" type="ORF">CC78DRAFT_493963</name>
</gene>
<keyword evidence="2" id="KW-1185">Reference proteome</keyword>
<dbReference type="Gene3D" id="3.40.50.150">
    <property type="entry name" value="Vaccinia Virus protein VP39"/>
    <property type="match status" value="1"/>
</dbReference>